<organism evidence="1 2">
    <name type="scientific">Streptococcus mitis bv. 2 str. SK95</name>
    <dbReference type="NCBI Taxonomy" id="1000588"/>
    <lineage>
        <taxon>Bacteria</taxon>
        <taxon>Bacillati</taxon>
        <taxon>Bacillota</taxon>
        <taxon>Bacilli</taxon>
        <taxon>Lactobacillales</taxon>
        <taxon>Streptococcaceae</taxon>
        <taxon>Streptococcus</taxon>
    </lineage>
</organism>
<gene>
    <name evidence="1" type="ORF">HMPREF9965_1804</name>
</gene>
<name>F9LWK6_STROR</name>
<evidence type="ECO:0000313" key="1">
    <source>
        <dbReference type="EMBL" id="EGU67471.1"/>
    </source>
</evidence>
<protein>
    <submittedName>
        <fullName evidence="1">Uncharacterized protein</fullName>
    </submittedName>
</protein>
<dbReference type="Proteomes" id="UP000003858">
    <property type="component" value="Unassembled WGS sequence"/>
</dbReference>
<accession>F9LWK6</accession>
<sequence>MDVLVLFSCFSLNILFRQAYIFQSFTRDKKTKRNHIPQIVKSAGFFKTILKIKNEKIVKAILNKAHKGR</sequence>
<evidence type="ECO:0000313" key="2">
    <source>
        <dbReference type="Proteomes" id="UP000003858"/>
    </source>
</evidence>
<reference evidence="1 2" key="1">
    <citation type="submission" date="2011-05" db="EMBL/GenBank/DDBJ databases">
        <authorList>
            <person name="Durkin A.S."/>
            <person name="Radune D."/>
            <person name="Hostetler J."/>
            <person name="Torralba M."/>
            <person name="Gillis M."/>
            <person name="Methe B."/>
            <person name="Sutton G."/>
            <person name="Nelson K.E."/>
        </authorList>
    </citation>
    <scope>NUCLEOTIDE SEQUENCE [LARGE SCALE GENOMIC DNA]</scope>
    <source>
        <strain evidence="1 2">SK95</strain>
    </source>
</reference>
<dbReference type="AlphaFoldDB" id="F9LWK6"/>
<proteinExistence type="predicted"/>
<dbReference type="EMBL" id="AFUB01000026">
    <property type="protein sequence ID" value="EGU67471.1"/>
    <property type="molecule type" value="Genomic_DNA"/>
</dbReference>
<comment type="caution">
    <text evidence="1">The sequence shown here is derived from an EMBL/GenBank/DDBJ whole genome shotgun (WGS) entry which is preliminary data.</text>
</comment>